<dbReference type="EMBL" id="JAYWIO010000004">
    <property type="protein sequence ID" value="KAK7269018.1"/>
    <property type="molecule type" value="Genomic_DNA"/>
</dbReference>
<name>A0AAN9I670_CROPI</name>
<gene>
    <name evidence="1" type="ORF">RIF29_21733</name>
</gene>
<accession>A0AAN9I670</accession>
<proteinExistence type="predicted"/>
<evidence type="ECO:0000313" key="1">
    <source>
        <dbReference type="EMBL" id="KAK7269018.1"/>
    </source>
</evidence>
<dbReference type="Proteomes" id="UP001372338">
    <property type="component" value="Unassembled WGS sequence"/>
</dbReference>
<reference evidence="1 2" key="1">
    <citation type="submission" date="2024-01" db="EMBL/GenBank/DDBJ databases">
        <title>The genomes of 5 underutilized Papilionoideae crops provide insights into root nodulation and disease resistanc.</title>
        <authorList>
            <person name="Yuan L."/>
        </authorList>
    </citation>
    <scope>NUCLEOTIDE SEQUENCE [LARGE SCALE GENOMIC DNA]</scope>
    <source>
        <strain evidence="1">ZHUSHIDOU_FW_LH</strain>
        <tissue evidence="1">Leaf</tissue>
    </source>
</reference>
<comment type="caution">
    <text evidence="1">The sequence shown here is derived from an EMBL/GenBank/DDBJ whole genome shotgun (WGS) entry which is preliminary data.</text>
</comment>
<evidence type="ECO:0000313" key="2">
    <source>
        <dbReference type="Proteomes" id="UP001372338"/>
    </source>
</evidence>
<sequence length="79" mass="9332">MLRISMQTDSAIKIGSIGYKLYNLLILYIKFKHLCVLWVLNKLQQQHCEAKAYKLQQQQQQHYEDCEELDHSSNYLAGD</sequence>
<dbReference type="AlphaFoldDB" id="A0AAN9I670"/>
<protein>
    <submittedName>
        <fullName evidence="1">Uncharacterized protein</fullName>
    </submittedName>
</protein>
<organism evidence="1 2">
    <name type="scientific">Crotalaria pallida</name>
    <name type="common">Smooth rattlebox</name>
    <name type="synonym">Crotalaria striata</name>
    <dbReference type="NCBI Taxonomy" id="3830"/>
    <lineage>
        <taxon>Eukaryota</taxon>
        <taxon>Viridiplantae</taxon>
        <taxon>Streptophyta</taxon>
        <taxon>Embryophyta</taxon>
        <taxon>Tracheophyta</taxon>
        <taxon>Spermatophyta</taxon>
        <taxon>Magnoliopsida</taxon>
        <taxon>eudicotyledons</taxon>
        <taxon>Gunneridae</taxon>
        <taxon>Pentapetalae</taxon>
        <taxon>rosids</taxon>
        <taxon>fabids</taxon>
        <taxon>Fabales</taxon>
        <taxon>Fabaceae</taxon>
        <taxon>Papilionoideae</taxon>
        <taxon>50 kb inversion clade</taxon>
        <taxon>genistoids sensu lato</taxon>
        <taxon>core genistoids</taxon>
        <taxon>Crotalarieae</taxon>
        <taxon>Crotalaria</taxon>
    </lineage>
</organism>
<keyword evidence="2" id="KW-1185">Reference proteome</keyword>